<comment type="caution">
    <text evidence="11">Lacks conserved residue(s) required for the propagation of feature annotation.</text>
</comment>
<dbReference type="InterPro" id="IPR030374">
    <property type="entry name" value="PABS"/>
</dbReference>
<evidence type="ECO:0000256" key="11">
    <source>
        <dbReference type="PROSITE-ProRule" id="PRU00354"/>
    </source>
</evidence>
<evidence type="ECO:0000313" key="15">
    <source>
        <dbReference type="Proteomes" id="UP000649617"/>
    </source>
</evidence>
<dbReference type="Pfam" id="PF02675">
    <property type="entry name" value="AdoMet_dc"/>
    <property type="match status" value="1"/>
</dbReference>
<evidence type="ECO:0000256" key="6">
    <source>
        <dbReference type="ARBA" id="ARBA00023115"/>
    </source>
</evidence>
<dbReference type="AlphaFoldDB" id="A0A812JUK3"/>
<dbReference type="InterPro" id="IPR016067">
    <property type="entry name" value="S-AdoMet_deCO2ase_core"/>
</dbReference>
<comment type="similarity">
    <text evidence="2">Belongs to the spermidine/spermine synthase family.</text>
</comment>
<dbReference type="EMBL" id="CAJNIZ010002993">
    <property type="protein sequence ID" value="CAE7217240.1"/>
    <property type="molecule type" value="Genomic_DNA"/>
</dbReference>
<keyword evidence="6 11" id="KW-0620">Polyamine biosynthesis</keyword>
<keyword evidence="3 11" id="KW-0808">Transferase</keyword>
<dbReference type="Proteomes" id="UP000649617">
    <property type="component" value="Unassembled WGS sequence"/>
</dbReference>
<name>A0A812JUK3_SYMPI</name>
<keyword evidence="9" id="KW-0704">Schiff base</keyword>
<keyword evidence="15" id="KW-1185">Reference proteome</keyword>
<gene>
    <name evidence="14" type="primary">speE</name>
    <name evidence="14" type="ORF">SPIL2461_LOCUS2679</name>
</gene>
<dbReference type="PANTHER" id="PTHR43317:SF3">
    <property type="entry name" value="BLR2883 PROTEIN"/>
    <property type="match status" value="1"/>
</dbReference>
<keyword evidence="5" id="KW-0068">Autocatalytic cleavage</keyword>
<proteinExistence type="inferred from homology"/>
<feature type="domain" description="PABS" evidence="13">
    <location>
        <begin position="336"/>
        <end position="577"/>
    </location>
</feature>
<reference evidence="14" key="1">
    <citation type="submission" date="2021-02" db="EMBL/GenBank/DDBJ databases">
        <authorList>
            <person name="Dougan E. K."/>
            <person name="Rhodes N."/>
            <person name="Thang M."/>
            <person name="Chan C."/>
        </authorList>
    </citation>
    <scope>NUCLEOTIDE SEQUENCE</scope>
</reference>
<dbReference type="OrthoDB" id="38125at2759"/>
<evidence type="ECO:0000256" key="7">
    <source>
        <dbReference type="ARBA" id="ARBA00023145"/>
    </source>
</evidence>
<keyword evidence="4" id="KW-0210">Decarboxylase</keyword>
<evidence type="ECO:0000256" key="1">
    <source>
        <dbReference type="ARBA" id="ARBA00001928"/>
    </source>
</evidence>
<dbReference type="InterPro" id="IPR003826">
    <property type="entry name" value="AdoMetDC_fam_prok"/>
</dbReference>
<dbReference type="Pfam" id="PF01564">
    <property type="entry name" value="Spermine_synth"/>
    <property type="match status" value="2"/>
</dbReference>
<dbReference type="PROSITE" id="PS51006">
    <property type="entry name" value="PABS_2"/>
    <property type="match status" value="2"/>
</dbReference>
<keyword evidence="10" id="KW-0670">Pyruvate</keyword>
<dbReference type="Gene3D" id="3.60.90.10">
    <property type="entry name" value="S-adenosylmethionine decarboxylase"/>
    <property type="match status" value="1"/>
</dbReference>
<evidence type="ECO:0000256" key="8">
    <source>
        <dbReference type="ARBA" id="ARBA00023239"/>
    </source>
</evidence>
<dbReference type="GO" id="GO:0004014">
    <property type="term" value="F:adenosylmethionine decarboxylase activity"/>
    <property type="evidence" value="ECO:0007669"/>
    <property type="project" value="InterPro"/>
</dbReference>
<feature type="domain" description="PABS" evidence="13">
    <location>
        <begin position="34"/>
        <end position="276"/>
    </location>
</feature>
<evidence type="ECO:0000256" key="10">
    <source>
        <dbReference type="ARBA" id="ARBA00023317"/>
    </source>
</evidence>
<comment type="cofactor">
    <cofactor evidence="1">
        <name>pyruvate</name>
        <dbReference type="ChEBI" id="CHEBI:15361"/>
    </cofactor>
</comment>
<evidence type="ECO:0000256" key="2">
    <source>
        <dbReference type="ARBA" id="ARBA00007867"/>
    </source>
</evidence>
<dbReference type="SUPFAM" id="SSF56276">
    <property type="entry name" value="S-adenosylmethionine decarboxylase"/>
    <property type="match status" value="1"/>
</dbReference>
<evidence type="ECO:0000256" key="9">
    <source>
        <dbReference type="ARBA" id="ARBA00023270"/>
    </source>
</evidence>
<feature type="region of interest" description="Disordered" evidence="12">
    <location>
        <begin position="767"/>
        <end position="789"/>
    </location>
</feature>
<dbReference type="GO" id="GO:0008295">
    <property type="term" value="P:spermidine biosynthetic process"/>
    <property type="evidence" value="ECO:0007669"/>
    <property type="project" value="InterPro"/>
</dbReference>
<evidence type="ECO:0000313" key="14">
    <source>
        <dbReference type="EMBL" id="CAE7217240.1"/>
    </source>
</evidence>
<keyword evidence="7" id="KW-0865">Zymogen</keyword>
<accession>A0A812JUK3</accession>
<evidence type="ECO:0000259" key="13">
    <source>
        <dbReference type="PROSITE" id="PS51006"/>
    </source>
</evidence>
<organism evidence="14 15">
    <name type="scientific">Symbiodinium pilosum</name>
    <name type="common">Dinoflagellate</name>
    <dbReference type="NCBI Taxonomy" id="2952"/>
    <lineage>
        <taxon>Eukaryota</taxon>
        <taxon>Sar</taxon>
        <taxon>Alveolata</taxon>
        <taxon>Dinophyceae</taxon>
        <taxon>Suessiales</taxon>
        <taxon>Symbiodiniaceae</taxon>
        <taxon>Symbiodinium</taxon>
    </lineage>
</organism>
<dbReference type="InterPro" id="IPR029063">
    <property type="entry name" value="SAM-dependent_MTases_sf"/>
</dbReference>
<keyword evidence="8" id="KW-0456">Lyase</keyword>
<dbReference type="CDD" id="cd02440">
    <property type="entry name" value="AdoMet_MTases"/>
    <property type="match status" value="2"/>
</dbReference>
<dbReference type="SUPFAM" id="SSF53335">
    <property type="entry name" value="S-adenosyl-L-methionine-dependent methyltransferases"/>
    <property type="match status" value="2"/>
</dbReference>
<feature type="active site" description="Proton acceptor" evidence="11">
    <location>
        <position position="199"/>
    </location>
</feature>
<dbReference type="Gene3D" id="3.40.50.150">
    <property type="entry name" value="Vaccinia Virus protein VP39"/>
    <property type="match status" value="2"/>
</dbReference>
<sequence length="789" mass="87079">EHIRESAEWLSAEALCQAHLLSGDYVAAAEAAIKGILQALTGSVAIAVPHVGVKQKELEKWKSKYQVGEVWLNMCGDKLCRELVLGDVRQISDVFERYYHEAMVYPGLNLLGANKKRRVLILGGGDGGVATAALRFDTVEQVVNVDIDSFVTRAATKWFPKVAAGLNDSRCEMLHLDAFAWVEEQQEKGMASFDLVVIDFTDEPIKGAWSKKFFLQLKGLLSTDGIVVQNVGTILNPQDMRKVFTAHAEVFATVFPMHATIPDYLGPYILVLSSVKELDTADVDWTSWERQHIAGQYYGGAAQHHALFRAVPADVSRLLGLPLDLDQKGSPQAPSAVALPLPAFKNIKSGDEKVIFRTKGLDGSKVKVAADKESMSLYQDRDLILDSKSLERDEILLLPALVMLGDRCKSVLVLGGGTGSIAALALHWPTVERIVVVEADMIIVEVVRKHFPKQAEVLSDPRVELIIADVFAWLTQDAHSKFDLVVVNMLDQPWLPSRRTTRLPRTKAFHRLLRAKVAVGGLLTQEAGSVGMLQEFGAMLAIHRQVFTRSWPMAMSSSSPQPTVPGDEFDGLYFRLPRLLLLSSPDAFTPMQATWVGWQGFLQSLGSTTYYHPRMHDSLFVLPAELQRRFDLPATAASEEIETAASRHLVHTFMLEASGCSDGLLNDLQAAGTLLSRLAALGDLTELGHLDHKFQPQGLTALLLVSESHLSIHTWPELGYAVVDVVSCKPIRPTVRKAMEIEVQRRLGCGLVLSKFLLRGRELEVPGLPSQTEDHAERPLPKHVHAEEL</sequence>
<dbReference type="InterPro" id="IPR001045">
    <property type="entry name" value="Spermi_synthase"/>
</dbReference>
<evidence type="ECO:0000256" key="3">
    <source>
        <dbReference type="ARBA" id="ARBA00022679"/>
    </source>
</evidence>
<dbReference type="PANTHER" id="PTHR43317">
    <property type="entry name" value="THERMOSPERMINE SYNTHASE ACAULIS5"/>
    <property type="match status" value="1"/>
</dbReference>
<dbReference type="GO" id="GO:0010487">
    <property type="term" value="F:thermospermine synthase activity"/>
    <property type="evidence" value="ECO:0007669"/>
    <property type="project" value="UniProtKB-ARBA"/>
</dbReference>
<evidence type="ECO:0000256" key="5">
    <source>
        <dbReference type="ARBA" id="ARBA00022813"/>
    </source>
</evidence>
<feature type="compositionally biased region" description="Basic and acidic residues" evidence="12">
    <location>
        <begin position="772"/>
        <end position="789"/>
    </location>
</feature>
<protein>
    <submittedName>
        <fullName evidence="14">SpeE protein</fullName>
    </submittedName>
</protein>
<feature type="non-terminal residue" evidence="14">
    <location>
        <position position="1"/>
    </location>
</feature>
<dbReference type="HAMAP" id="MF_00198">
    <property type="entry name" value="Spermidine_synth"/>
    <property type="match status" value="2"/>
</dbReference>
<evidence type="ECO:0000256" key="4">
    <source>
        <dbReference type="ARBA" id="ARBA00022793"/>
    </source>
</evidence>
<evidence type="ECO:0000256" key="12">
    <source>
        <dbReference type="SAM" id="MobiDB-lite"/>
    </source>
</evidence>
<comment type="caution">
    <text evidence="14">The sequence shown here is derived from an EMBL/GenBank/DDBJ whole genome shotgun (WGS) entry which is preliminary data.</text>
</comment>